<keyword evidence="1" id="KW-1133">Transmembrane helix</keyword>
<dbReference type="RefSeq" id="YP_009391795.1">
    <property type="nucleotide sequence ID" value="NC_035260.1"/>
</dbReference>
<proteinExistence type="predicted"/>
<evidence type="ECO:0000313" key="2">
    <source>
        <dbReference type="EMBL" id="ARW59939.1"/>
    </source>
</evidence>
<accession>A0A1Z1M1I7</accession>
<protein>
    <submittedName>
        <fullName evidence="2">Uncharacterized protein</fullName>
    </submittedName>
</protein>
<dbReference type="EMBL" id="MF101411">
    <property type="protein sequence ID" value="ARW59939.1"/>
    <property type="molecule type" value="Genomic_DNA"/>
</dbReference>
<gene>
    <name evidence="2" type="primary">Orf41</name>
</gene>
<sequence>MLLFLVFNYAITNIKIIIKLFLIPFCNYDSLIKKDNYLFFL</sequence>
<organism evidence="2">
    <name type="scientific">Acrosorium ciliolatum</name>
    <dbReference type="NCBI Taxonomy" id="1550622"/>
    <lineage>
        <taxon>Eukaryota</taxon>
        <taxon>Rhodophyta</taxon>
        <taxon>Florideophyceae</taxon>
        <taxon>Rhodymeniophycidae</taxon>
        <taxon>Ceramiales</taxon>
        <taxon>Delesseriaceae</taxon>
        <taxon>Acrosorium</taxon>
    </lineage>
</organism>
<dbReference type="GeneID" id="33353222"/>
<keyword evidence="2" id="KW-0150">Chloroplast</keyword>
<dbReference type="AlphaFoldDB" id="A0A1Z1M1I7"/>
<reference evidence="2" key="1">
    <citation type="journal article" date="2017" name="J. Phycol.">
        <title>Analysis of chloroplast genomes and a supermatrix inform reclassification of the Rhodomelaceae (Rhodophyta).</title>
        <authorList>
            <person name="Diaz-Tapia P."/>
            <person name="Maggs C.A."/>
            <person name="West J.A."/>
            <person name="Verbruggen H."/>
        </authorList>
    </citation>
    <scope>NUCLEOTIDE SEQUENCE</scope>
    <source>
        <strain evidence="2">HV3939</strain>
    </source>
</reference>
<keyword evidence="1" id="KW-0812">Transmembrane</keyword>
<evidence type="ECO:0000256" key="1">
    <source>
        <dbReference type="SAM" id="Phobius"/>
    </source>
</evidence>
<feature type="transmembrane region" description="Helical" evidence="1">
    <location>
        <begin position="6"/>
        <end position="26"/>
    </location>
</feature>
<geneLocation type="chloroplast" evidence="2"/>
<name>A0A1Z1M1I7_9FLOR</name>
<keyword evidence="2" id="KW-0934">Plastid</keyword>
<keyword evidence="1" id="KW-0472">Membrane</keyword>